<dbReference type="Proteomes" id="UP001162480">
    <property type="component" value="Chromosome 18"/>
</dbReference>
<dbReference type="AlphaFoldDB" id="A0AA36BK27"/>
<sequence length="117" mass="13340">MVIKEKAHMHGTMKCKLGKINVNAISSMLRDLVTKLPHRDRVFMQNRNKQTYKAKNDSPYLQKMIEKGVGSSSVSDDYKICVPSNDSACESAVQSREHTGIHRYHSDSLLTGMRWML</sequence>
<dbReference type="EMBL" id="OX597831">
    <property type="protein sequence ID" value="CAI9735880.1"/>
    <property type="molecule type" value="Genomic_DNA"/>
</dbReference>
<evidence type="ECO:0000313" key="2">
    <source>
        <dbReference type="Proteomes" id="UP001162480"/>
    </source>
</evidence>
<protein>
    <submittedName>
        <fullName evidence="1">Uncharacterized protein</fullName>
    </submittedName>
</protein>
<accession>A0AA36BK27</accession>
<proteinExistence type="predicted"/>
<gene>
    <name evidence="1" type="ORF">OCTVUL_1B026146</name>
</gene>
<reference evidence="1" key="1">
    <citation type="submission" date="2023-08" db="EMBL/GenBank/DDBJ databases">
        <authorList>
            <person name="Alioto T."/>
            <person name="Alioto T."/>
            <person name="Gomez Garrido J."/>
        </authorList>
    </citation>
    <scope>NUCLEOTIDE SEQUENCE</scope>
</reference>
<evidence type="ECO:0000313" key="1">
    <source>
        <dbReference type="EMBL" id="CAI9735880.1"/>
    </source>
</evidence>
<keyword evidence="2" id="KW-1185">Reference proteome</keyword>
<name>A0AA36BK27_OCTVU</name>
<organism evidence="1 2">
    <name type="scientific">Octopus vulgaris</name>
    <name type="common">Common octopus</name>
    <dbReference type="NCBI Taxonomy" id="6645"/>
    <lineage>
        <taxon>Eukaryota</taxon>
        <taxon>Metazoa</taxon>
        <taxon>Spiralia</taxon>
        <taxon>Lophotrochozoa</taxon>
        <taxon>Mollusca</taxon>
        <taxon>Cephalopoda</taxon>
        <taxon>Coleoidea</taxon>
        <taxon>Octopodiformes</taxon>
        <taxon>Octopoda</taxon>
        <taxon>Incirrata</taxon>
        <taxon>Octopodidae</taxon>
        <taxon>Octopus</taxon>
    </lineage>
</organism>